<feature type="non-terminal residue" evidence="1">
    <location>
        <position position="109"/>
    </location>
</feature>
<protein>
    <submittedName>
        <fullName evidence="1">Uncharacterized protein</fullName>
    </submittedName>
</protein>
<proteinExistence type="predicted"/>
<name>V5H1X1_ANOGL</name>
<feature type="non-terminal residue" evidence="1">
    <location>
        <position position="1"/>
    </location>
</feature>
<dbReference type="EMBL" id="GALX01000184">
    <property type="protein sequence ID" value="JAB68282.1"/>
    <property type="molecule type" value="Transcribed_RNA"/>
</dbReference>
<accession>V5H1X1</accession>
<evidence type="ECO:0000313" key="1">
    <source>
        <dbReference type="EMBL" id="JAB68282.1"/>
    </source>
</evidence>
<sequence>LPSFDGCYSQWLYFKDTFKSIIHENSDVSQVQKFHYLRLSLKGEAADVIHSLEISAANYDIAWKLLEERYENKVLLVNNHVKALFNLPVVSKESYIALRQLLDGFIKHI</sequence>
<dbReference type="AlphaFoldDB" id="V5H1X1"/>
<organism evidence="1">
    <name type="scientific">Anoplophora glabripennis</name>
    <name type="common">Asian longhorn beetle</name>
    <name type="synonym">Anoplophora nobilis</name>
    <dbReference type="NCBI Taxonomy" id="217634"/>
    <lineage>
        <taxon>Eukaryota</taxon>
        <taxon>Metazoa</taxon>
        <taxon>Ecdysozoa</taxon>
        <taxon>Arthropoda</taxon>
        <taxon>Hexapoda</taxon>
        <taxon>Insecta</taxon>
        <taxon>Pterygota</taxon>
        <taxon>Neoptera</taxon>
        <taxon>Endopterygota</taxon>
        <taxon>Coleoptera</taxon>
        <taxon>Polyphaga</taxon>
        <taxon>Cucujiformia</taxon>
        <taxon>Chrysomeloidea</taxon>
        <taxon>Cerambycidae</taxon>
        <taxon>Lamiinae</taxon>
        <taxon>Lamiini</taxon>
        <taxon>Anoplophora</taxon>
    </lineage>
</organism>
<dbReference type="InterPro" id="IPR005312">
    <property type="entry name" value="DUF1759"/>
</dbReference>
<dbReference type="Pfam" id="PF03564">
    <property type="entry name" value="DUF1759"/>
    <property type="match status" value="1"/>
</dbReference>
<reference evidence="1" key="1">
    <citation type="submission" date="2013-07" db="EMBL/GenBank/DDBJ databases">
        <title>Midgut Transcriptome Profiling of Anoplphora glabripennis, a Lignocellulose Degrading, Wood-Boring Cerambycid.</title>
        <authorList>
            <person name="Scully E.D."/>
            <person name="Hoover K."/>
            <person name="Carlson J.E."/>
            <person name="Tien M."/>
            <person name="Geib S.M."/>
        </authorList>
    </citation>
    <scope>NUCLEOTIDE SEQUENCE</scope>
</reference>
<dbReference type="PANTHER" id="PTHR22954">
    <property type="entry name" value="RETROVIRAL PROTEASE-RELATED"/>
    <property type="match status" value="1"/>
</dbReference>
<dbReference type="PANTHER" id="PTHR22954:SF3">
    <property type="entry name" value="PROTEIN CBG08539"/>
    <property type="match status" value="1"/>
</dbReference>